<keyword evidence="3" id="KW-1185">Reference proteome</keyword>
<dbReference type="EMBL" id="CP117880">
    <property type="protein sequence ID" value="WDF70273.1"/>
    <property type="molecule type" value="Genomic_DNA"/>
</dbReference>
<name>A0ABY7WPC5_9SPHI</name>
<evidence type="ECO:0000259" key="1">
    <source>
        <dbReference type="Pfam" id="PF08818"/>
    </source>
</evidence>
<dbReference type="Gene3D" id="3.90.1150.200">
    <property type="match status" value="1"/>
</dbReference>
<gene>
    <name evidence="2" type="ORF">PQ465_07810</name>
</gene>
<proteinExistence type="predicted"/>
<dbReference type="InterPro" id="IPR014922">
    <property type="entry name" value="YdhG-like"/>
</dbReference>
<dbReference type="Pfam" id="PF08818">
    <property type="entry name" value="DUF1801"/>
    <property type="match status" value="1"/>
</dbReference>
<feature type="domain" description="YdhG-like" evidence="1">
    <location>
        <begin position="31"/>
        <end position="128"/>
    </location>
</feature>
<dbReference type="SUPFAM" id="SSF159888">
    <property type="entry name" value="YdhG-like"/>
    <property type="match status" value="1"/>
</dbReference>
<organism evidence="2 3">
    <name type="scientific">Sphingobacterium oryzagri</name>
    <dbReference type="NCBI Taxonomy" id="3025669"/>
    <lineage>
        <taxon>Bacteria</taxon>
        <taxon>Pseudomonadati</taxon>
        <taxon>Bacteroidota</taxon>
        <taxon>Sphingobacteriia</taxon>
        <taxon>Sphingobacteriales</taxon>
        <taxon>Sphingobacteriaceae</taxon>
        <taxon>Sphingobacterium</taxon>
    </lineage>
</organism>
<accession>A0ABY7WPC5</accession>
<evidence type="ECO:0000313" key="2">
    <source>
        <dbReference type="EMBL" id="WDF70273.1"/>
    </source>
</evidence>
<dbReference type="Proteomes" id="UP001221558">
    <property type="component" value="Chromosome"/>
</dbReference>
<evidence type="ECO:0000313" key="3">
    <source>
        <dbReference type="Proteomes" id="UP001221558"/>
    </source>
</evidence>
<dbReference type="RefSeq" id="WP_274268982.1">
    <property type="nucleotide sequence ID" value="NZ_CP117880.1"/>
</dbReference>
<reference evidence="2 3" key="1">
    <citation type="submission" date="2023-02" db="EMBL/GenBank/DDBJ databases">
        <title>Genome sequence of Sphingobacterium sp. KACC 22765.</title>
        <authorList>
            <person name="Kim S."/>
            <person name="Heo J."/>
            <person name="Kwon S.-W."/>
        </authorList>
    </citation>
    <scope>NUCLEOTIDE SEQUENCE [LARGE SCALE GENOMIC DNA]</scope>
    <source>
        <strain evidence="2 3">KACC 22765</strain>
    </source>
</reference>
<protein>
    <submittedName>
        <fullName evidence="2">DUF1801 domain-containing protein</fullName>
    </submittedName>
</protein>
<sequence>MATNKTTFNEQPVADFIEALDNPQQKADSLALIELMEAVSGEKATMFGPNIIAFGKYAYTYASGHSGEAPLLAFSPRKNALSLYVYTGLEAHQSFLEGLGKYKMGKACIYVKKLTDIDLDVLQRLMQHTLDFVSQTYTRVRP</sequence>